<evidence type="ECO:0000256" key="1">
    <source>
        <dbReference type="ARBA" id="ARBA00002994"/>
    </source>
</evidence>
<comment type="function">
    <text evidence="1">Could possibly oxidize fatty acids using specific components.</text>
</comment>
<evidence type="ECO:0000256" key="3">
    <source>
        <dbReference type="ARBA" id="ARBA00022832"/>
    </source>
</evidence>
<dbReference type="STRING" id="417102.CA982_02345"/>
<protein>
    <submittedName>
        <fullName evidence="7">Enoyl-CoA hydratase</fullName>
    </submittedName>
</protein>
<comment type="catalytic activity">
    <reaction evidence="4">
        <text>a (3S)-3-hydroxyacyl-CoA = a (2E)-enoyl-CoA + H2O</text>
        <dbReference type="Rhea" id="RHEA:16105"/>
        <dbReference type="ChEBI" id="CHEBI:15377"/>
        <dbReference type="ChEBI" id="CHEBI:57318"/>
        <dbReference type="ChEBI" id="CHEBI:58856"/>
        <dbReference type="EC" id="4.2.1.17"/>
    </reaction>
</comment>
<dbReference type="PROSITE" id="PS00166">
    <property type="entry name" value="ENOYL_COA_HYDRATASE"/>
    <property type="match status" value="1"/>
</dbReference>
<dbReference type="OrthoDB" id="3473569at2"/>
<dbReference type="SUPFAM" id="SSF52096">
    <property type="entry name" value="ClpP/crotonase"/>
    <property type="match status" value="1"/>
</dbReference>
<dbReference type="RefSeq" id="WP_086533739.1">
    <property type="nucleotide sequence ID" value="NZ_NGFO01000002.1"/>
</dbReference>
<dbReference type="InterPro" id="IPR029045">
    <property type="entry name" value="ClpP/crotonase-like_dom_sf"/>
</dbReference>
<gene>
    <name evidence="7" type="ORF">CA982_02345</name>
</gene>
<comment type="similarity">
    <text evidence="2 6">Belongs to the enoyl-CoA hydratase/isomerase family.</text>
</comment>
<dbReference type="CDD" id="cd06558">
    <property type="entry name" value="crotonase-like"/>
    <property type="match status" value="1"/>
</dbReference>
<sequence>MTAGLDFALDDRGVATIRLNRPEAANALDMDVADGLAAAVQTIERDGGVRVIRLSAAGRLFSGGGDVHGMATATDRGRFLAELAGSVHRSLIALDRLPVPVVAAVQGTAAGGGLGLVLAADVVVATPTTSFVAAYSTIGLSPDCGVSVNLPRTIGLGRALRMLVRNEKIDAATALDWGLVHDIVEAEELESATDDLVALLLERPAAAIGHARRLARASFGRTFADHLDDEAATIARLGAGDETGALLARFTG</sequence>
<accession>A0A243QG22</accession>
<comment type="catalytic activity">
    <reaction evidence="5">
        <text>a 4-saturated-(3S)-3-hydroxyacyl-CoA = a (3E)-enoyl-CoA + H2O</text>
        <dbReference type="Rhea" id="RHEA:20724"/>
        <dbReference type="ChEBI" id="CHEBI:15377"/>
        <dbReference type="ChEBI" id="CHEBI:58521"/>
        <dbReference type="ChEBI" id="CHEBI:137480"/>
        <dbReference type="EC" id="4.2.1.17"/>
    </reaction>
</comment>
<dbReference type="PANTHER" id="PTHR42964:SF1">
    <property type="entry name" value="POLYKETIDE BIOSYNTHESIS ENOYL-COA HYDRATASE PKSH-RELATED"/>
    <property type="match status" value="1"/>
</dbReference>
<keyword evidence="3" id="KW-0276">Fatty acid metabolism</keyword>
<dbReference type="PANTHER" id="PTHR42964">
    <property type="entry name" value="ENOYL-COA HYDRATASE"/>
    <property type="match status" value="1"/>
</dbReference>
<evidence type="ECO:0000313" key="7">
    <source>
        <dbReference type="EMBL" id="OUC80594.1"/>
    </source>
</evidence>
<dbReference type="EMBL" id="NGFO01000002">
    <property type="protein sequence ID" value="OUC80594.1"/>
    <property type="molecule type" value="Genomic_DNA"/>
</dbReference>
<evidence type="ECO:0000313" key="8">
    <source>
        <dbReference type="Proteomes" id="UP000194632"/>
    </source>
</evidence>
<evidence type="ECO:0000256" key="2">
    <source>
        <dbReference type="ARBA" id="ARBA00005254"/>
    </source>
</evidence>
<dbReference type="Proteomes" id="UP000194632">
    <property type="component" value="Unassembled WGS sequence"/>
</dbReference>
<evidence type="ECO:0000256" key="4">
    <source>
        <dbReference type="ARBA" id="ARBA00023709"/>
    </source>
</evidence>
<dbReference type="InterPro" id="IPR051683">
    <property type="entry name" value="Enoyl-CoA_Hydratase/Isomerase"/>
</dbReference>
<dbReference type="InterPro" id="IPR001753">
    <property type="entry name" value="Enoyl-CoA_hydra/iso"/>
</dbReference>
<dbReference type="GO" id="GO:0004300">
    <property type="term" value="F:enoyl-CoA hydratase activity"/>
    <property type="evidence" value="ECO:0007669"/>
    <property type="project" value="UniProtKB-EC"/>
</dbReference>
<dbReference type="GO" id="GO:0006631">
    <property type="term" value="P:fatty acid metabolic process"/>
    <property type="evidence" value="ECO:0007669"/>
    <property type="project" value="UniProtKB-KW"/>
</dbReference>
<evidence type="ECO:0000256" key="5">
    <source>
        <dbReference type="ARBA" id="ARBA00023717"/>
    </source>
</evidence>
<keyword evidence="3" id="KW-0443">Lipid metabolism</keyword>
<dbReference type="Pfam" id="PF00378">
    <property type="entry name" value="ECH_1"/>
    <property type="match status" value="1"/>
</dbReference>
<name>A0A243QG22_9ACTN</name>
<dbReference type="InterPro" id="IPR018376">
    <property type="entry name" value="Enoyl-CoA_hyd/isom_CS"/>
</dbReference>
<evidence type="ECO:0000256" key="6">
    <source>
        <dbReference type="RuleBase" id="RU003707"/>
    </source>
</evidence>
<reference evidence="7 8" key="1">
    <citation type="submission" date="2017-05" db="EMBL/GenBank/DDBJ databases">
        <title>Biotechnological potential of actinobacteria isolated from South African environments.</title>
        <authorList>
            <person name="Le Roes-Hill M."/>
            <person name="Prins A."/>
            <person name="Durrell K.A."/>
        </authorList>
    </citation>
    <scope>NUCLEOTIDE SEQUENCE [LARGE SCALE GENOMIC DNA]</scope>
    <source>
        <strain evidence="7">BS2</strain>
    </source>
</reference>
<organism evidence="7 8">
    <name type="scientific">Gordonia lacunae</name>
    <dbReference type="NCBI Taxonomy" id="417102"/>
    <lineage>
        <taxon>Bacteria</taxon>
        <taxon>Bacillati</taxon>
        <taxon>Actinomycetota</taxon>
        <taxon>Actinomycetes</taxon>
        <taxon>Mycobacteriales</taxon>
        <taxon>Gordoniaceae</taxon>
        <taxon>Gordonia</taxon>
    </lineage>
</organism>
<proteinExistence type="inferred from homology"/>
<keyword evidence="8" id="KW-1185">Reference proteome</keyword>
<dbReference type="Gene3D" id="3.90.226.10">
    <property type="entry name" value="2-enoyl-CoA Hydratase, Chain A, domain 1"/>
    <property type="match status" value="1"/>
</dbReference>
<dbReference type="AlphaFoldDB" id="A0A243QG22"/>
<comment type="caution">
    <text evidence="7">The sequence shown here is derived from an EMBL/GenBank/DDBJ whole genome shotgun (WGS) entry which is preliminary data.</text>
</comment>